<evidence type="ECO:0000256" key="3">
    <source>
        <dbReference type="ARBA" id="ARBA00023157"/>
    </source>
</evidence>
<dbReference type="InterPro" id="IPR003598">
    <property type="entry name" value="Ig_sub2"/>
</dbReference>
<evidence type="ECO:0000256" key="1">
    <source>
        <dbReference type="ARBA" id="ARBA00004167"/>
    </source>
</evidence>
<organism evidence="6 7">
    <name type="scientific">Frieseomelitta varia</name>
    <dbReference type="NCBI Taxonomy" id="561572"/>
    <lineage>
        <taxon>Eukaryota</taxon>
        <taxon>Metazoa</taxon>
        <taxon>Ecdysozoa</taxon>
        <taxon>Arthropoda</taxon>
        <taxon>Hexapoda</taxon>
        <taxon>Insecta</taxon>
        <taxon>Pterygota</taxon>
        <taxon>Neoptera</taxon>
        <taxon>Endopterygota</taxon>
        <taxon>Hymenoptera</taxon>
        <taxon>Apocrita</taxon>
        <taxon>Aculeata</taxon>
        <taxon>Apoidea</taxon>
        <taxon>Anthophila</taxon>
        <taxon>Apidae</taxon>
        <taxon>Frieseomelitta</taxon>
    </lineage>
</organism>
<dbReference type="Proteomes" id="UP000655588">
    <property type="component" value="Unassembled WGS sequence"/>
</dbReference>
<dbReference type="AlphaFoldDB" id="A0A833W2J2"/>
<comment type="caution">
    <text evidence="6">The sequence shown here is derived from an EMBL/GenBank/DDBJ whole genome shotgun (WGS) entry which is preliminary data.</text>
</comment>
<dbReference type="InterPro" id="IPR036116">
    <property type="entry name" value="FN3_sf"/>
</dbReference>
<dbReference type="PANTHER" id="PTHR23278:SF19">
    <property type="entry name" value="OBSCURIN"/>
    <property type="match status" value="1"/>
</dbReference>
<accession>A0A833W2J2</accession>
<feature type="region of interest" description="Disordered" evidence="4">
    <location>
        <begin position="657"/>
        <end position="687"/>
    </location>
</feature>
<feature type="domain" description="Ig-like" evidence="5">
    <location>
        <begin position="217"/>
        <end position="312"/>
    </location>
</feature>
<dbReference type="SMART" id="SM00409">
    <property type="entry name" value="IG"/>
    <property type="match status" value="5"/>
</dbReference>
<feature type="domain" description="Ig-like" evidence="5">
    <location>
        <begin position="114"/>
        <end position="210"/>
    </location>
</feature>
<dbReference type="Pfam" id="PF13927">
    <property type="entry name" value="Ig_3"/>
    <property type="match status" value="2"/>
</dbReference>
<dbReference type="InterPro" id="IPR013783">
    <property type="entry name" value="Ig-like_fold"/>
</dbReference>
<feature type="domain" description="Ig-like" evidence="5">
    <location>
        <begin position="317"/>
        <end position="409"/>
    </location>
</feature>
<keyword evidence="3" id="KW-1015">Disulfide bond</keyword>
<dbReference type="EMBL" id="WNWW01000816">
    <property type="protein sequence ID" value="KAF3421827.1"/>
    <property type="molecule type" value="Genomic_DNA"/>
</dbReference>
<protein>
    <recommendedName>
        <fullName evidence="5">Ig-like domain-containing protein</fullName>
    </recommendedName>
</protein>
<dbReference type="SUPFAM" id="SSF49265">
    <property type="entry name" value="Fibronectin type III"/>
    <property type="match status" value="1"/>
</dbReference>
<dbReference type="Gene3D" id="2.60.40.10">
    <property type="entry name" value="Immunoglobulins"/>
    <property type="match status" value="5"/>
</dbReference>
<dbReference type="CDD" id="cd00096">
    <property type="entry name" value="Ig"/>
    <property type="match status" value="1"/>
</dbReference>
<dbReference type="Pfam" id="PF08205">
    <property type="entry name" value="C2-set_2"/>
    <property type="match status" value="2"/>
</dbReference>
<dbReference type="SUPFAM" id="SSF48726">
    <property type="entry name" value="Immunoglobulin"/>
    <property type="match status" value="5"/>
</dbReference>
<keyword evidence="2" id="KW-0472">Membrane</keyword>
<dbReference type="GO" id="GO:0016020">
    <property type="term" value="C:membrane"/>
    <property type="evidence" value="ECO:0007669"/>
    <property type="project" value="UniProtKB-SubCell"/>
</dbReference>
<sequence length="892" mass="100159">MIIEKLQEYVFICAVQVQEIILSKVNLNPFREALMRLICYDMRGKHSEKASHWNDKDHLNDRAFFRIVTEPATLNINHIEERDEGEYRCRVDFAKSPTRNSRIHLMVIVPPHKPNIIDEHGATVSAVAGPYEEGGDMKLQCLVSGGRPEPKLRWWRGEMLLDSKDEAGEFPSLRRNTLIVRELSRADLHAVFTCQASNNNISQPVSASVAIEMHLKPLSVTILSSEHAPLSAGRKYDINCMTVGSRPPAKLSWYMDGRKLNNYTEKVSQDGNMTSSTLILKPTLLDHDKIVICRAENFKVQRGIVEDTWKLNVFFVPILHLELGSNMNPDDIEEGDDVYFECKVHANPGAYKVIWKHNGNIIQNNAKNGVIVQQYGLALREVNRSQAGNYTCIASNVEGDGYSNTVELKIMYKPICVAEQKRIYGVARHEDARIVCSVEAYPSPDSFRWTFNNTEEMVDVPQARYKNSTRHSQSILIYRPITEMDYGTVFCWASNTAGQQKNACIFHIIPAGMFTYYKIKLQTVKKLYRCYHHRLIFPKKKKKKKKNVFTGKPESLYNCTLSNQTTDSLSVECCVGFDGGQPQHFLLEVFDRHTGILQANITSKENAAFTVHGLGSGRILNMVLYAVNAKGRSEPTLLEGFTLKIAEKQTVAMKIRNERRAQRPSDLPLKKSTAPSSEDLYDTDDRNPDVVPINKVLRYFPDTINEYNNNDDKSKGSDYQLTGSISGTPMATQNTPDGLPSTSLSIQQVTHLQGLSPYSHEYNNYPALSLSDEVTYAELCLTRPSTLSTLVNDTKLIGGSGIGNLSTLEGYSSEVIVGGKPCTREATIYACIDHNARPLKIDPPSTSPFTLASLSTRSTFQDCNVSTMNSKHPTREIVTVRTPLISTQESCV</sequence>
<keyword evidence="7" id="KW-1185">Reference proteome</keyword>
<dbReference type="InterPro" id="IPR036179">
    <property type="entry name" value="Ig-like_dom_sf"/>
</dbReference>
<evidence type="ECO:0000259" key="5">
    <source>
        <dbReference type="PROSITE" id="PS50835"/>
    </source>
</evidence>
<dbReference type="PRINTS" id="PR01832">
    <property type="entry name" value="VEGFRECEPTOR"/>
</dbReference>
<dbReference type="InterPro" id="IPR007110">
    <property type="entry name" value="Ig-like_dom"/>
</dbReference>
<feature type="domain" description="Ig-like" evidence="5">
    <location>
        <begin position="32"/>
        <end position="104"/>
    </location>
</feature>
<name>A0A833W2J2_9HYME</name>
<evidence type="ECO:0000313" key="7">
    <source>
        <dbReference type="Proteomes" id="UP000655588"/>
    </source>
</evidence>
<comment type="subcellular location">
    <subcellularLocation>
        <location evidence="1">Membrane</location>
        <topology evidence="1">Single-pass membrane protein</topology>
    </subcellularLocation>
</comment>
<gene>
    <name evidence="6" type="ORF">E2986_08696</name>
</gene>
<evidence type="ECO:0000313" key="6">
    <source>
        <dbReference type="EMBL" id="KAF3421827.1"/>
    </source>
</evidence>
<dbReference type="PROSITE" id="PS50835">
    <property type="entry name" value="IG_LIKE"/>
    <property type="match status" value="5"/>
</dbReference>
<dbReference type="InterPro" id="IPR003599">
    <property type="entry name" value="Ig_sub"/>
</dbReference>
<dbReference type="SMART" id="SM00408">
    <property type="entry name" value="IGc2"/>
    <property type="match status" value="3"/>
</dbReference>
<dbReference type="PANTHER" id="PTHR23278">
    <property type="entry name" value="SIDESTEP PROTEIN"/>
    <property type="match status" value="1"/>
</dbReference>
<evidence type="ECO:0000256" key="4">
    <source>
        <dbReference type="SAM" id="MobiDB-lite"/>
    </source>
</evidence>
<reference evidence="6" key="1">
    <citation type="submission" date="2019-11" db="EMBL/GenBank/DDBJ databases">
        <title>The nuclear and mitochondrial genomes of Frieseomelitta varia - a highly eusocial stingless bee (Meliponini) with a permanently sterile worker caste.</title>
        <authorList>
            <person name="Freitas F.C.P."/>
            <person name="Lourenco A.P."/>
            <person name="Nunes F.M.F."/>
            <person name="Paschoal A.R."/>
            <person name="Abreu F.C.P."/>
            <person name="Barbin F.O."/>
            <person name="Bataglia L."/>
            <person name="Cardoso-Junior C.A.M."/>
            <person name="Cervoni M.S."/>
            <person name="Silva S.R."/>
            <person name="Dalarmi F."/>
            <person name="Del Lama M.A."/>
            <person name="Depintor T.S."/>
            <person name="Ferreira K.M."/>
            <person name="Goria P.S."/>
            <person name="Jaskot M.C."/>
            <person name="Lago D.C."/>
            <person name="Luna-Lucena D."/>
            <person name="Moda L.M."/>
            <person name="Nascimento L."/>
            <person name="Pedrino M."/>
            <person name="Rabico F.O."/>
            <person name="Sanches F.C."/>
            <person name="Santos D.E."/>
            <person name="Santos C.G."/>
            <person name="Vieira J."/>
            <person name="Lopes T.F."/>
            <person name="Barchuk A.R."/>
            <person name="Hartfelder K."/>
            <person name="Simoes Z.L.P."/>
            <person name="Bitondi M.M.G."/>
            <person name="Pinheiro D.G."/>
        </authorList>
    </citation>
    <scope>NUCLEOTIDE SEQUENCE</scope>
    <source>
        <strain evidence="6">USP_RPSP 00005682</strain>
        <tissue evidence="6">Whole individual</tissue>
    </source>
</reference>
<dbReference type="InterPro" id="IPR013162">
    <property type="entry name" value="CD80_C2-set"/>
</dbReference>
<evidence type="ECO:0000256" key="2">
    <source>
        <dbReference type="ARBA" id="ARBA00023136"/>
    </source>
</evidence>
<proteinExistence type="predicted"/>
<feature type="domain" description="Ig-like" evidence="5">
    <location>
        <begin position="414"/>
        <end position="506"/>
    </location>
</feature>